<comment type="similarity">
    <text evidence="1">Belongs to the RdRP family.</text>
</comment>
<dbReference type="EC" id="2.7.7.48" evidence="1"/>
<evidence type="ECO:0000313" key="4">
    <source>
        <dbReference type="EMBL" id="KAF2123488.1"/>
    </source>
</evidence>
<proteinExistence type="inferred from homology"/>
<dbReference type="PANTHER" id="PTHR23079">
    <property type="entry name" value="RNA-DEPENDENT RNA POLYMERASE"/>
    <property type="match status" value="1"/>
</dbReference>
<feature type="compositionally biased region" description="Acidic residues" evidence="2">
    <location>
        <begin position="1464"/>
        <end position="1476"/>
    </location>
</feature>
<protein>
    <recommendedName>
        <fullName evidence="1">RNA-dependent RNA polymerase</fullName>
        <ecNumber evidence="1">2.7.7.48</ecNumber>
    </recommendedName>
</protein>
<keyword evidence="5" id="KW-1185">Reference proteome</keyword>
<feature type="compositionally biased region" description="Low complexity" evidence="2">
    <location>
        <begin position="222"/>
        <end position="237"/>
    </location>
</feature>
<dbReference type="OrthoDB" id="10055769at2759"/>
<feature type="region of interest" description="Disordered" evidence="2">
    <location>
        <begin position="31"/>
        <end position="55"/>
    </location>
</feature>
<feature type="region of interest" description="Disordered" evidence="2">
    <location>
        <begin position="431"/>
        <end position="507"/>
    </location>
</feature>
<dbReference type="GeneID" id="54411514"/>
<dbReference type="GO" id="GO:0030422">
    <property type="term" value="P:siRNA processing"/>
    <property type="evidence" value="ECO:0007669"/>
    <property type="project" value="TreeGrafter"/>
</dbReference>
<dbReference type="EMBL" id="ML977527">
    <property type="protein sequence ID" value="KAF2123488.1"/>
    <property type="molecule type" value="Genomic_DNA"/>
</dbReference>
<feature type="domain" description="RDRP core" evidence="3">
    <location>
        <begin position="620"/>
        <end position="1289"/>
    </location>
</feature>
<dbReference type="GO" id="GO:0003723">
    <property type="term" value="F:RNA binding"/>
    <property type="evidence" value="ECO:0007669"/>
    <property type="project" value="UniProtKB-KW"/>
</dbReference>
<evidence type="ECO:0000259" key="3">
    <source>
        <dbReference type="Pfam" id="PF05183"/>
    </source>
</evidence>
<feature type="compositionally biased region" description="Polar residues" evidence="2">
    <location>
        <begin position="158"/>
        <end position="172"/>
    </location>
</feature>
<dbReference type="GO" id="GO:0031380">
    <property type="term" value="C:nuclear RNA-directed RNA polymerase complex"/>
    <property type="evidence" value="ECO:0007669"/>
    <property type="project" value="TreeGrafter"/>
</dbReference>
<dbReference type="Pfam" id="PF05183">
    <property type="entry name" value="RdRP"/>
    <property type="match status" value="1"/>
</dbReference>
<dbReference type="Proteomes" id="UP000799771">
    <property type="component" value="Unassembled WGS sequence"/>
</dbReference>
<dbReference type="InterPro" id="IPR007855">
    <property type="entry name" value="RDRP"/>
</dbReference>
<keyword evidence="1" id="KW-0696">RNA-directed RNA polymerase</keyword>
<dbReference type="PANTHER" id="PTHR23079:SF55">
    <property type="entry name" value="RNA-DIRECTED RNA POLYMERASE"/>
    <property type="match status" value="1"/>
</dbReference>
<dbReference type="InterPro" id="IPR057596">
    <property type="entry name" value="RDRP_core"/>
</dbReference>
<feature type="region of interest" description="Disordered" evidence="2">
    <location>
        <begin position="342"/>
        <end position="362"/>
    </location>
</feature>
<feature type="compositionally biased region" description="Acidic residues" evidence="2">
    <location>
        <begin position="203"/>
        <end position="214"/>
    </location>
</feature>
<feature type="compositionally biased region" description="Low complexity" evidence="2">
    <location>
        <begin position="352"/>
        <end position="362"/>
    </location>
</feature>
<keyword evidence="1" id="KW-0808">Transferase</keyword>
<name>A0A6A5ZYM6_9PLEO</name>
<reference evidence="4" key="1">
    <citation type="journal article" date="2020" name="Stud. Mycol.">
        <title>101 Dothideomycetes genomes: a test case for predicting lifestyles and emergence of pathogens.</title>
        <authorList>
            <person name="Haridas S."/>
            <person name="Albert R."/>
            <person name="Binder M."/>
            <person name="Bloem J."/>
            <person name="Labutti K."/>
            <person name="Salamov A."/>
            <person name="Andreopoulos B."/>
            <person name="Baker S."/>
            <person name="Barry K."/>
            <person name="Bills G."/>
            <person name="Bluhm B."/>
            <person name="Cannon C."/>
            <person name="Castanera R."/>
            <person name="Culley D."/>
            <person name="Daum C."/>
            <person name="Ezra D."/>
            <person name="Gonzalez J."/>
            <person name="Henrissat B."/>
            <person name="Kuo A."/>
            <person name="Liang C."/>
            <person name="Lipzen A."/>
            <person name="Lutzoni F."/>
            <person name="Magnuson J."/>
            <person name="Mondo S."/>
            <person name="Nolan M."/>
            <person name="Ohm R."/>
            <person name="Pangilinan J."/>
            <person name="Park H.-J."/>
            <person name="Ramirez L."/>
            <person name="Alfaro M."/>
            <person name="Sun H."/>
            <person name="Tritt A."/>
            <person name="Yoshinaga Y."/>
            <person name="Zwiers L.-H."/>
            <person name="Turgeon B."/>
            <person name="Goodwin S."/>
            <person name="Spatafora J."/>
            <person name="Crous P."/>
            <person name="Grigoriev I."/>
        </authorList>
    </citation>
    <scope>NUCLEOTIDE SEQUENCE</scope>
    <source>
        <strain evidence="4">CBS 119687</strain>
    </source>
</reference>
<organism evidence="4 5">
    <name type="scientific">Dothidotthia symphoricarpi CBS 119687</name>
    <dbReference type="NCBI Taxonomy" id="1392245"/>
    <lineage>
        <taxon>Eukaryota</taxon>
        <taxon>Fungi</taxon>
        <taxon>Dikarya</taxon>
        <taxon>Ascomycota</taxon>
        <taxon>Pezizomycotina</taxon>
        <taxon>Dothideomycetes</taxon>
        <taxon>Pleosporomycetidae</taxon>
        <taxon>Pleosporales</taxon>
        <taxon>Dothidotthiaceae</taxon>
        <taxon>Dothidotthia</taxon>
    </lineage>
</organism>
<sequence length="1483" mass="165836">MARESAQTCLWGSARSNYSLRHIFSAFPGLPPGGAGNRPGPALPASVPRTPHHPKSGAALADLIRSLESKWQLGLKVQDGRSPAQSRTIADKTCRAIQYLFYSNRGGLNDALAIFEQSGPFLRPEARLELLHGKLKSLLPQSPGGPKIATPVSARNKPLNNMKSPLSSQPSRSADIFQGYRTGQAEPQPHLQLATTFDPGSPTDEDDNNNDDDGYVTPPSPTVSSRSAQRRVQASPRFSLGPTARKRPSDSSNDSEKSPKLSKISRGKQPAIKFTAPGSSKPCIAPKHPSPPAFKKPTREMARSFHAAPSISSSVNTSFNTNTVSSSQQTQADTVNTSFTSNYGVDDLQRPGMTRTSSTTMGSLDDNDIVNLSMKLEFEVLKQEQLARISSQDNRESTSTFGSVDEDGLIDASCRAEVEHIPAFPPLLRPPVDTASKLDGTSGYRSPAKSKLFDRQPPGTTTSFPAAGKITSPDQPILRPRSSSVGTTPSRAVRPGAPTPVDSPSRVSHYIRDIPKQGLFVDDLPDDLKSVPYFLAFIGQRIALQHSIPIGDLMRKVDISSSKADPDTFWASIQTHPKISHVRLREPSGLWQARKRQFDGFTFKGQITLNSKRSGPVFNLQLQPVQKDASCRFQRKFGSDRFLYLQAPVWASKASRFNAAEMKYIQERWKTWLLTEHSFLGRKWRVFHVESLKRKSNAKKQEALYDKRLVLFAVDGCGIDQPHTIGEMLNWFLPFAHNENQTFLKAFARFDLGLSRTVSTLMFLPSSIRFVDDIMSNGERETTQFNDRRLRWKSVPKNQVMNDGCAVISVGAAKLIWKIYKEATKSTETLMPSAFQGRIGGAKGLWMISAESYTKDPEHTAVWIQISKSQLKFDPHPEDMNDDGAFDPHRLTFEVSNYSSPPTPSELHISFIQIMVDRGVPGNVIAEFMTEHLDAERKQLLEILQCPTKTYEWVHKNSAKTRGSGDTLWEAALPVSLEEKLKLMLESGFSPVKSEFLAQTLGRFIQTKQISQESKLRTPLPKSTFRYGVADPFGVLKPGEVHVHFSRHFLDQLADEQYLCLRDMDVLVARQPACRHSDIQKVHAVIHPALSHLVDVIVFPSRGEYPLAGKLQGGDYDGDMFWVCWEPKLVDPFKNAPAPVTSPDPAKYGIKKDTRKLGDVMDTTDLDDVDALLREAFEFRDNPSLLGMVTVMADNQVYRENRLFSAVLEQLFDIHDLLVDAIKQGYTFMQADLDRFVKCTLKIEPPKKPAYKAAMGESLAAKETSDVEKVRAKNYRHKSDRVLDYLYFGVLRAHNIETMNLVKDECSKSIEVDEDLLYMYKNLKSKQHPVIDEVLRTIRESLIPIYAVWTNGFHKDSKKEKSISPVKECYEKYLAIQPIHSSDPEVRPWLEPYTDPHSSLWAQLKASVLYAKYDWPNKQSFVFKMAGKELAHLKAKHSPGARLVILAILGNMKPKPIKAPIELDEEEDASEDEFDSATDQITG</sequence>
<gene>
    <name evidence="4" type="ORF">P153DRAFT_391578</name>
</gene>
<keyword evidence="1" id="KW-0548">Nucleotidyltransferase</keyword>
<feature type="region of interest" description="Disordered" evidence="2">
    <location>
        <begin position="1464"/>
        <end position="1483"/>
    </location>
</feature>
<dbReference type="RefSeq" id="XP_033517882.1">
    <property type="nucleotide sequence ID" value="XM_033671082.1"/>
</dbReference>
<feature type="compositionally biased region" description="Polar residues" evidence="2">
    <location>
        <begin position="481"/>
        <end position="490"/>
    </location>
</feature>
<keyword evidence="1" id="KW-0694">RNA-binding</keyword>
<feature type="region of interest" description="Disordered" evidence="2">
    <location>
        <begin position="137"/>
        <end position="293"/>
    </location>
</feature>
<comment type="catalytic activity">
    <reaction evidence="1">
        <text>RNA(n) + a ribonucleoside 5'-triphosphate = RNA(n+1) + diphosphate</text>
        <dbReference type="Rhea" id="RHEA:21248"/>
        <dbReference type="Rhea" id="RHEA-COMP:14527"/>
        <dbReference type="Rhea" id="RHEA-COMP:17342"/>
        <dbReference type="ChEBI" id="CHEBI:33019"/>
        <dbReference type="ChEBI" id="CHEBI:61557"/>
        <dbReference type="ChEBI" id="CHEBI:140395"/>
        <dbReference type="EC" id="2.7.7.48"/>
    </reaction>
</comment>
<evidence type="ECO:0000256" key="1">
    <source>
        <dbReference type="RuleBase" id="RU363098"/>
    </source>
</evidence>
<accession>A0A6A5ZYM6</accession>
<evidence type="ECO:0000313" key="5">
    <source>
        <dbReference type="Proteomes" id="UP000799771"/>
    </source>
</evidence>
<evidence type="ECO:0000256" key="2">
    <source>
        <dbReference type="SAM" id="MobiDB-lite"/>
    </source>
</evidence>
<dbReference type="GO" id="GO:0003968">
    <property type="term" value="F:RNA-directed RNA polymerase activity"/>
    <property type="evidence" value="ECO:0007669"/>
    <property type="project" value="UniProtKB-KW"/>
</dbReference>